<sequence>MATSREERMQQRMRGAGRHEVADDSFGFVLPAAEPSPDPSPSLPQRHEIFDTAQQRAQAYPDQRSTARCRAKNRLPSASIST</sequence>
<protein>
    <submittedName>
        <fullName evidence="1">Uncharacterized protein</fullName>
    </submittedName>
</protein>
<dbReference type="EMBL" id="JAPESX010002325">
    <property type="protein sequence ID" value="KAJ8108280.1"/>
    <property type="molecule type" value="Genomic_DNA"/>
</dbReference>
<gene>
    <name evidence="1" type="ORF">ONZ43_g6478</name>
</gene>
<dbReference type="Proteomes" id="UP001153334">
    <property type="component" value="Unassembled WGS sequence"/>
</dbReference>
<reference evidence="1" key="1">
    <citation type="submission" date="2022-11" db="EMBL/GenBank/DDBJ databases">
        <title>Genome Sequence of Nemania bipapillata.</title>
        <authorList>
            <person name="Buettner E."/>
        </authorList>
    </citation>
    <scope>NUCLEOTIDE SEQUENCE</scope>
    <source>
        <strain evidence="1">CP14</strain>
    </source>
</reference>
<evidence type="ECO:0000313" key="2">
    <source>
        <dbReference type="Proteomes" id="UP001153334"/>
    </source>
</evidence>
<evidence type="ECO:0000313" key="1">
    <source>
        <dbReference type="EMBL" id="KAJ8108280.1"/>
    </source>
</evidence>
<organism evidence="1 2">
    <name type="scientific">Nemania bipapillata</name>
    <dbReference type="NCBI Taxonomy" id="110536"/>
    <lineage>
        <taxon>Eukaryota</taxon>
        <taxon>Fungi</taxon>
        <taxon>Dikarya</taxon>
        <taxon>Ascomycota</taxon>
        <taxon>Pezizomycotina</taxon>
        <taxon>Sordariomycetes</taxon>
        <taxon>Xylariomycetidae</taxon>
        <taxon>Xylariales</taxon>
        <taxon>Xylariaceae</taxon>
        <taxon>Nemania</taxon>
    </lineage>
</organism>
<accession>A0ACC2HZ41</accession>
<comment type="caution">
    <text evidence="1">The sequence shown here is derived from an EMBL/GenBank/DDBJ whole genome shotgun (WGS) entry which is preliminary data.</text>
</comment>
<name>A0ACC2HZ41_9PEZI</name>
<keyword evidence="2" id="KW-1185">Reference proteome</keyword>
<proteinExistence type="predicted"/>